<dbReference type="STRING" id="355548.SAMN04487945_1888"/>
<dbReference type="EMBL" id="FOJA01000001">
    <property type="protein sequence ID" value="SEW16924.1"/>
    <property type="molecule type" value="Genomic_DNA"/>
</dbReference>
<feature type="coiled-coil region" evidence="1">
    <location>
        <begin position="19"/>
        <end position="64"/>
    </location>
</feature>
<dbReference type="AlphaFoldDB" id="A0A1I0PRD7"/>
<evidence type="ECO:0000256" key="1">
    <source>
        <dbReference type="SAM" id="Coils"/>
    </source>
</evidence>
<evidence type="ECO:0000313" key="2">
    <source>
        <dbReference type="EMBL" id="SEW16924.1"/>
    </source>
</evidence>
<keyword evidence="3" id="KW-1185">Reference proteome</keyword>
<proteinExistence type="predicted"/>
<dbReference type="InterPro" id="IPR055951">
    <property type="entry name" value="DUF7529"/>
</dbReference>
<protein>
    <submittedName>
        <fullName evidence="2">Uncharacterized protein</fullName>
    </submittedName>
</protein>
<evidence type="ECO:0000313" key="3">
    <source>
        <dbReference type="Proteomes" id="UP000198518"/>
    </source>
</evidence>
<accession>A0A1I0PRD7</accession>
<name>A0A1I0PRD7_9EURY</name>
<keyword evidence="1" id="KW-0175">Coiled coil</keyword>
<dbReference type="Pfam" id="PF24373">
    <property type="entry name" value="DUF7529"/>
    <property type="match status" value="1"/>
</dbReference>
<dbReference type="OrthoDB" id="236506at2157"/>
<dbReference type="RefSeq" id="WP_089669094.1">
    <property type="nucleotide sequence ID" value="NZ_FOJA01000001.1"/>
</dbReference>
<sequence length="206" mass="23199">MVDAPGHVDGDDDVPTTAATDTAEAVEEQNRRADRIEAQAGQLKAAWKDTIADMEAIAEEWREEGYEVTDITSVDAGPIGRDSNDDDGEYGMEFVIPDDDADEFVDAFEAGEYGQYDVYRGEVEADAFIVEELVDHDVERVILLAGAYQLRDTQMCAYAAREEGEMFTFVRTLDKTRLGTFRHDGYRKFFPRADDLPEDPMEFELL</sequence>
<reference evidence="2 3" key="1">
    <citation type="submission" date="2016-10" db="EMBL/GenBank/DDBJ databases">
        <authorList>
            <person name="de Groot N.N."/>
        </authorList>
    </citation>
    <scope>NUCLEOTIDE SEQUENCE [LARGE SCALE GENOMIC DNA]</scope>
    <source>
        <strain evidence="2 3">CGMCC 1.5337</strain>
    </source>
</reference>
<gene>
    <name evidence="2" type="ORF">SAMN04487945_1888</name>
</gene>
<organism evidence="2 3">
    <name type="scientific">Halobacterium jilantaiense</name>
    <dbReference type="NCBI Taxonomy" id="355548"/>
    <lineage>
        <taxon>Archaea</taxon>
        <taxon>Methanobacteriati</taxon>
        <taxon>Methanobacteriota</taxon>
        <taxon>Stenosarchaea group</taxon>
        <taxon>Halobacteria</taxon>
        <taxon>Halobacteriales</taxon>
        <taxon>Halobacteriaceae</taxon>
        <taxon>Halobacterium</taxon>
    </lineage>
</organism>
<dbReference type="Proteomes" id="UP000198518">
    <property type="component" value="Unassembled WGS sequence"/>
</dbReference>